<dbReference type="InterPro" id="IPR020568">
    <property type="entry name" value="Ribosomal_Su5_D2-typ_SF"/>
</dbReference>
<dbReference type="Proteomes" id="UP000593766">
    <property type="component" value="Chromosome"/>
</dbReference>
<keyword evidence="6" id="KW-1185">Reference proteome</keyword>
<evidence type="ECO:0000256" key="1">
    <source>
        <dbReference type="ARBA" id="ARBA00022679"/>
    </source>
</evidence>
<dbReference type="GeneID" id="59454682"/>
<dbReference type="RefSeq" id="WP_193435748.1">
    <property type="nucleotide sequence ID" value="NZ_CP063144.1"/>
</dbReference>
<evidence type="ECO:0000259" key="3">
    <source>
        <dbReference type="Pfam" id="PF00288"/>
    </source>
</evidence>
<name>A0A7M1UR64_9CREN</name>
<dbReference type="KEGG" id="tcs:IMZ38_04650"/>
<comment type="similarity">
    <text evidence="2">Belongs to the beta-RFA-P synthase family.</text>
</comment>
<evidence type="ECO:0000313" key="5">
    <source>
        <dbReference type="EMBL" id="QOR93943.1"/>
    </source>
</evidence>
<feature type="domain" description="GHMP kinase N-terminal" evidence="3">
    <location>
        <begin position="69"/>
        <end position="129"/>
    </location>
</feature>
<comment type="subunit">
    <text evidence="2">Homodimer.</text>
</comment>
<keyword evidence="5" id="KW-0418">Kinase</keyword>
<organism evidence="5 6">
    <name type="scientific">Thermosphaera chiliense</name>
    <dbReference type="NCBI Taxonomy" id="3402707"/>
    <lineage>
        <taxon>Archaea</taxon>
        <taxon>Thermoproteota</taxon>
        <taxon>Thermoprotei</taxon>
        <taxon>Desulfurococcales</taxon>
        <taxon>Desulfurococcaceae</taxon>
        <taxon>Thermosphaera</taxon>
    </lineage>
</organism>
<proteinExistence type="inferred from homology"/>
<dbReference type="GO" id="GO:0005524">
    <property type="term" value="F:ATP binding"/>
    <property type="evidence" value="ECO:0007669"/>
    <property type="project" value="UniProtKB-UniRule"/>
</dbReference>
<dbReference type="AlphaFoldDB" id="A0A7M1UR64"/>
<evidence type="ECO:0000313" key="6">
    <source>
        <dbReference type="Proteomes" id="UP000593766"/>
    </source>
</evidence>
<feature type="domain" description="GHMP kinase C-terminal" evidence="4">
    <location>
        <begin position="207"/>
        <end position="284"/>
    </location>
</feature>
<dbReference type="EMBL" id="CP063144">
    <property type="protein sequence ID" value="QOR93943.1"/>
    <property type="molecule type" value="Genomic_DNA"/>
</dbReference>
<dbReference type="Pfam" id="PF00288">
    <property type="entry name" value="GHMP_kinases_N"/>
    <property type="match status" value="1"/>
</dbReference>
<dbReference type="PANTHER" id="PTHR20861:SF6">
    <property type="entry name" value="BETA-RIBOFURANOSYLPHENOL 5'-PHOSPHATE SYNTHASE"/>
    <property type="match status" value="1"/>
</dbReference>
<keyword evidence="1 2" id="KW-0808">Transferase</keyword>
<accession>A0A7M1UR64</accession>
<dbReference type="SUPFAM" id="SSF54211">
    <property type="entry name" value="Ribosomal protein S5 domain 2-like"/>
    <property type="match status" value="1"/>
</dbReference>
<dbReference type="InterPro" id="IPR004422">
    <property type="entry name" value="RFAP_synthase"/>
</dbReference>
<sequence length="311" mass="34332">MAEEITVSAPARLHFGMINPFRRDLRLYLGAGLAVNKPRVEVVVRKNKELSFRGPRSEEVGVKLRPLIEKYDLRKGEVEVRKTIPKHVGLGSTTQLLLSVAKGLLVANDIPFNIEEVSSVLNIGRVSGIGKYAFQYGGFIVDSGVKGKDSATLYMRLKFPEDWRFIIVIPEGRGLSDEEENRVFEAVETIPESLIHEASYHLFVELIPSIIEEDVEGFSEGLEKLQLVVGKMFSKYQGGVFSKHSEKVVDILKKLGVRGVGQSSWGPAVYGVIPPGGNPYEIRNLVSIMVSGDVLIVEPDNSGALLTITKQ</sequence>
<dbReference type="EC" id="2.4.2.54" evidence="2"/>
<dbReference type="GO" id="GO:0043793">
    <property type="term" value="F:beta-ribofuranosylaminobenzene 5'-phosphate synthase activity"/>
    <property type="evidence" value="ECO:0007669"/>
    <property type="project" value="UniProtKB-EC"/>
</dbReference>
<evidence type="ECO:0000259" key="4">
    <source>
        <dbReference type="Pfam" id="PF08544"/>
    </source>
</evidence>
<dbReference type="UniPathway" id="UPA00065"/>
<keyword evidence="2" id="KW-0328">Glycosyltransferase</keyword>
<comment type="catalytic activity">
    <reaction evidence="2">
        <text>5-phospho-alpha-D-ribose 1-diphosphate + 4-hydroxybenzoate + H(+) = 4-(beta-D-ribofuranosyl)phenol 5'-phosphate + CO2 + diphosphate</text>
        <dbReference type="Rhea" id="RHEA:48556"/>
        <dbReference type="ChEBI" id="CHEBI:15378"/>
        <dbReference type="ChEBI" id="CHEBI:16526"/>
        <dbReference type="ChEBI" id="CHEBI:17879"/>
        <dbReference type="ChEBI" id="CHEBI:33019"/>
        <dbReference type="ChEBI" id="CHEBI:58017"/>
        <dbReference type="ChEBI" id="CHEBI:82767"/>
        <dbReference type="EC" id="2.4.2.54"/>
    </reaction>
</comment>
<comment type="pathway">
    <text evidence="2">Cofactor biosynthesis; 5,6,7,8-tetrahydromethanopterin biosynthesis.</text>
</comment>
<dbReference type="InterPro" id="IPR013750">
    <property type="entry name" value="GHMP_kinase_C_dom"/>
</dbReference>
<gene>
    <name evidence="5" type="ORF">IMZ38_04650</name>
</gene>
<evidence type="ECO:0000256" key="2">
    <source>
        <dbReference type="PIRNR" id="PIRNR004884"/>
    </source>
</evidence>
<protein>
    <recommendedName>
        <fullName evidence="2">Beta-ribofuranosylaminobenzene 5'-phosphate synthase</fullName>
        <shortName evidence="2">Beta-RFA-P synthase</shortName>
        <ecNumber evidence="2">2.4.2.54</ecNumber>
    </recommendedName>
</protein>
<dbReference type="OrthoDB" id="85156at2157"/>
<dbReference type="NCBIfam" id="TIGR00144">
    <property type="entry name" value="beta_RFAP_syn"/>
    <property type="match status" value="1"/>
</dbReference>
<comment type="function">
    <text evidence="2">Catalyzes the condensation of 4-aminobenzoate (pABA) with 5-phospho-alpha-D-ribose 1-diphosphate (PRPP) to produce beta-ribofuranosylaminobenzene 5'-phosphate (beta-RFA-P).</text>
</comment>
<dbReference type="GO" id="GO:0016301">
    <property type="term" value="F:kinase activity"/>
    <property type="evidence" value="ECO:0007669"/>
    <property type="project" value="UniProtKB-KW"/>
</dbReference>
<dbReference type="PANTHER" id="PTHR20861">
    <property type="entry name" value="HOMOSERINE/4-DIPHOSPHOCYTIDYL-2-C-METHYL-D-ERYTHRITOL KINASE"/>
    <property type="match status" value="1"/>
</dbReference>
<dbReference type="Pfam" id="PF08544">
    <property type="entry name" value="GHMP_kinases_C"/>
    <property type="match status" value="1"/>
</dbReference>
<dbReference type="InterPro" id="IPR006204">
    <property type="entry name" value="GHMP_kinase_N_dom"/>
</dbReference>
<dbReference type="PIRSF" id="PIRSF004884">
    <property type="entry name" value="Sugar_kin_arch"/>
    <property type="match status" value="1"/>
</dbReference>
<reference evidence="5 6" key="1">
    <citation type="submission" date="2020-10" db="EMBL/GenBank/DDBJ databases">
        <title>Complete genome sequence of Thermosphaera aggregans strain 3507.</title>
        <authorList>
            <person name="Zayulina K.S."/>
            <person name="Elcheninov A.G."/>
            <person name="Toshchakov S.V."/>
            <person name="Kublanov I.V."/>
            <person name="Kochetkova T.V."/>
        </authorList>
    </citation>
    <scope>NUCLEOTIDE SEQUENCE [LARGE SCALE GENOMIC DNA]</scope>
    <source>
        <strain evidence="5 6">3507</strain>
    </source>
</reference>